<dbReference type="InterPro" id="IPR023210">
    <property type="entry name" value="NADP_OxRdtase_dom"/>
</dbReference>
<dbReference type="Gene3D" id="3.20.20.100">
    <property type="entry name" value="NADP-dependent oxidoreductase domain"/>
    <property type="match status" value="1"/>
</dbReference>
<evidence type="ECO:0000313" key="4">
    <source>
        <dbReference type="EMBL" id="PGF33859.1"/>
    </source>
</evidence>
<evidence type="ECO:0000313" key="5">
    <source>
        <dbReference type="Proteomes" id="UP000226191"/>
    </source>
</evidence>
<dbReference type="Proteomes" id="UP000226191">
    <property type="component" value="Unassembled WGS sequence"/>
</dbReference>
<dbReference type="AlphaFoldDB" id="A0A2B7IQ15"/>
<dbReference type="InterPro" id="IPR020471">
    <property type="entry name" value="AKR"/>
</dbReference>
<gene>
    <name evidence="4" type="ORF">B1B09_08090</name>
</gene>
<protein>
    <submittedName>
        <fullName evidence="4">Oxidoreductase</fullName>
    </submittedName>
</protein>
<dbReference type="PRINTS" id="PR00069">
    <property type="entry name" value="ALDKETRDTASE"/>
</dbReference>
<proteinExistence type="inferred from homology"/>
<dbReference type="SUPFAM" id="SSF51430">
    <property type="entry name" value="NAD(P)-linked oxidoreductase"/>
    <property type="match status" value="1"/>
</dbReference>
<dbReference type="InterPro" id="IPR036812">
    <property type="entry name" value="NAD(P)_OxRdtase_dom_sf"/>
</dbReference>
<dbReference type="Pfam" id="PF00248">
    <property type="entry name" value="Aldo_ket_red"/>
    <property type="match status" value="1"/>
</dbReference>
<dbReference type="InterPro" id="IPR018170">
    <property type="entry name" value="Aldo/ket_reductase_CS"/>
</dbReference>
<dbReference type="RefSeq" id="WP_002516180.1">
    <property type="nucleotide sequence ID" value="NZ_AP019664.1"/>
</dbReference>
<comment type="similarity">
    <text evidence="1">Belongs to the aldo/keto reductase family.</text>
</comment>
<evidence type="ECO:0000256" key="3">
    <source>
        <dbReference type="ARBA" id="ARBA00023002"/>
    </source>
</evidence>
<dbReference type="EMBL" id="MVCE01000003">
    <property type="protein sequence ID" value="PGF33859.1"/>
    <property type="molecule type" value="Genomic_DNA"/>
</dbReference>
<dbReference type="FunFam" id="3.20.20.100:FF:000015">
    <property type="entry name" value="Oxidoreductase, aldo/keto reductase family"/>
    <property type="match status" value="1"/>
</dbReference>
<dbReference type="PROSITE" id="PS00062">
    <property type="entry name" value="ALDOKETO_REDUCTASE_2"/>
    <property type="match status" value="1"/>
</dbReference>
<reference evidence="4 5" key="1">
    <citation type="submission" date="2017-02" db="EMBL/GenBank/DDBJ databases">
        <title>Prevalence of linear plasmids in Cutibacterium acnes isolates obtained from cancerous prostatic tissue.</title>
        <authorList>
            <person name="Davidsson S."/>
            <person name="Bruggemann H."/>
        </authorList>
    </citation>
    <scope>NUCLEOTIDE SEQUENCE [LARGE SCALE GENOMIC DNA]</scope>
    <source>
        <strain evidence="4 5">11-78</strain>
    </source>
</reference>
<dbReference type="PANTHER" id="PTHR43827:SF3">
    <property type="entry name" value="NADP-DEPENDENT OXIDOREDUCTASE DOMAIN-CONTAINING PROTEIN"/>
    <property type="match status" value="1"/>
</dbReference>
<dbReference type="PROSITE" id="PS00798">
    <property type="entry name" value="ALDOKETO_REDUCTASE_1"/>
    <property type="match status" value="1"/>
</dbReference>
<evidence type="ECO:0000256" key="1">
    <source>
        <dbReference type="ARBA" id="ARBA00007905"/>
    </source>
</evidence>
<name>A0A2B7IQ15_CUTAC</name>
<keyword evidence="3" id="KW-0560">Oxidoreductase</keyword>
<dbReference type="PANTHER" id="PTHR43827">
    <property type="entry name" value="2,5-DIKETO-D-GLUCONIC ACID REDUCTASE"/>
    <property type="match status" value="1"/>
</dbReference>
<dbReference type="PIRSF" id="PIRSF000097">
    <property type="entry name" value="AKR"/>
    <property type="match status" value="1"/>
</dbReference>
<organism evidence="4 5">
    <name type="scientific">Cutibacterium acnes</name>
    <name type="common">Propionibacterium acnes</name>
    <dbReference type="NCBI Taxonomy" id="1747"/>
    <lineage>
        <taxon>Bacteria</taxon>
        <taxon>Bacillati</taxon>
        <taxon>Actinomycetota</taxon>
        <taxon>Actinomycetes</taxon>
        <taxon>Propionibacteriales</taxon>
        <taxon>Propionibacteriaceae</taxon>
        <taxon>Cutibacterium</taxon>
    </lineage>
</organism>
<dbReference type="GeneID" id="92858057"/>
<accession>A0A2B7IQ15</accession>
<dbReference type="GO" id="GO:0016616">
    <property type="term" value="F:oxidoreductase activity, acting on the CH-OH group of donors, NAD or NADP as acceptor"/>
    <property type="evidence" value="ECO:0007669"/>
    <property type="project" value="UniProtKB-ARBA"/>
</dbReference>
<keyword evidence="2" id="KW-0521">NADP</keyword>
<evidence type="ECO:0000256" key="2">
    <source>
        <dbReference type="ARBA" id="ARBA00022857"/>
    </source>
</evidence>
<comment type="caution">
    <text evidence="4">The sequence shown here is derived from an EMBL/GenBank/DDBJ whole genome shotgun (WGS) entry which is preliminary data.</text>
</comment>
<sequence length="273" mass="29739">MSVPTITLNDGVPIPQLGFGTWKVPANEAEKAVSAALEAGFRHIDTAAIYGNEEGVGRALADSGLDRKDLFVTTKLWNDSHHADDARKAIETSLAKLGLDHVDLYLIHWPAPVKYGDAYIEAWNALQDFKSEGLTRSIGVSNFKTEHLDAIEGAAPSVDQIEMHPSFNQATFRAELAERGINPEAWSPLGQSKDLDNPVLTDISKATGKTPAQVVIRWHLQIGNIVFPKSVTPSRIVENFDVFDFELSDEQIAAIDGLDHGNRLGGDPSTADF</sequence>
<dbReference type="OrthoDB" id="9804790at2"/>